<keyword evidence="8" id="KW-0170">Cobalt</keyword>
<dbReference type="Pfam" id="PF01546">
    <property type="entry name" value="Peptidase_M20"/>
    <property type="match status" value="1"/>
</dbReference>
<sequence length="483" mass="53293">MSKVSQLEPKSVFHFFEEICEIPHGSGNVEKISNYLVDFAKERNLAYFQDELKNVVIIKEATAGYEKEEPVILQGHMDMVAVKKPDCAKDMTKEGLDLDVDGDYLLARGTSLGGDDGIAVAYGLALLDSESIAHPRLEVVITVDEETGMEGANGIDLSMCRGRRMLNLDNEEEGVLLTSCAGGARVHGRLPVETEKKQGCRLLIEIGGLTGGHSGAEIDKGRANANCLLGRLIHFCRKKGDVRFMSVEGGSADNAIPSASRAELFAEQDNCADLEDSLGQLEKILQREYTVTDSGIRIRVLEKGQGEWEVFTEESTKKAEMLLFMMPNGIQSMSADISGLVQTSLNLGILRTKGREVELDYSVRSSVMSEKEMIIDKVCLLLESQGGKWDISGDYPAWEFKQNSPLREKMVKVYEEMYGKSPRIEAIHAGLECGILAGKLSGLDCVSIGPDMKDIHTPEERLSISSTKRVWDYVLEILKKKEN</sequence>
<accession>A0A1E3A578</accession>
<dbReference type="AlphaFoldDB" id="A0A1E3A578"/>
<dbReference type="InterPro" id="IPR011650">
    <property type="entry name" value="Peptidase_M20_dimer"/>
</dbReference>
<dbReference type="GO" id="GO:0070573">
    <property type="term" value="F:metallodipeptidase activity"/>
    <property type="evidence" value="ECO:0007669"/>
    <property type="project" value="TreeGrafter"/>
</dbReference>
<evidence type="ECO:0000259" key="18">
    <source>
        <dbReference type="Pfam" id="PF07687"/>
    </source>
</evidence>
<evidence type="ECO:0000256" key="1">
    <source>
        <dbReference type="ARBA" id="ARBA00001941"/>
    </source>
</evidence>
<dbReference type="GO" id="GO:0046872">
    <property type="term" value="F:metal ion binding"/>
    <property type="evidence" value="ECO:0007669"/>
    <property type="project" value="UniProtKB-KW"/>
</dbReference>
<evidence type="ECO:0000256" key="15">
    <source>
        <dbReference type="ARBA" id="ARBA00076004"/>
    </source>
</evidence>
<dbReference type="PANTHER" id="PTHR43501:SF1">
    <property type="entry name" value="CYTOSOL NON-SPECIFIC DIPEPTIDASE"/>
    <property type="match status" value="1"/>
</dbReference>
<keyword evidence="3" id="KW-0645">Protease</keyword>
<evidence type="ECO:0000256" key="16">
    <source>
        <dbReference type="ARBA" id="ARBA00077688"/>
    </source>
</evidence>
<evidence type="ECO:0000256" key="10">
    <source>
        <dbReference type="ARBA" id="ARBA00038976"/>
    </source>
</evidence>
<organism evidence="19 20">
    <name type="scientific">Eisenbergiella tayi</name>
    <dbReference type="NCBI Taxonomy" id="1432052"/>
    <lineage>
        <taxon>Bacteria</taxon>
        <taxon>Bacillati</taxon>
        <taxon>Bacillota</taxon>
        <taxon>Clostridia</taxon>
        <taxon>Lachnospirales</taxon>
        <taxon>Lachnospiraceae</taxon>
        <taxon>Eisenbergiella</taxon>
    </lineage>
</organism>
<dbReference type="EMBL" id="MCGH01000003">
    <property type="protein sequence ID" value="ODM03396.1"/>
    <property type="molecule type" value="Genomic_DNA"/>
</dbReference>
<evidence type="ECO:0000256" key="6">
    <source>
        <dbReference type="ARBA" id="ARBA00022833"/>
    </source>
</evidence>
<comment type="cofactor">
    <cofactor evidence="1">
        <name>Co(2+)</name>
        <dbReference type="ChEBI" id="CHEBI:48828"/>
    </cofactor>
</comment>
<dbReference type="InterPro" id="IPR002933">
    <property type="entry name" value="Peptidase_M20"/>
</dbReference>
<dbReference type="RefSeq" id="WP_069153871.1">
    <property type="nucleotide sequence ID" value="NZ_MCGH01000003.1"/>
</dbReference>
<dbReference type="PRINTS" id="PR00934">
    <property type="entry name" value="XHISDIPTASE"/>
</dbReference>
<dbReference type="GO" id="GO:0006508">
    <property type="term" value="P:proteolysis"/>
    <property type="evidence" value="ECO:0007669"/>
    <property type="project" value="UniProtKB-KW"/>
</dbReference>
<evidence type="ECO:0000256" key="4">
    <source>
        <dbReference type="ARBA" id="ARBA00022723"/>
    </source>
</evidence>
<comment type="cofactor">
    <cofactor evidence="2">
        <name>Zn(2+)</name>
        <dbReference type="ChEBI" id="CHEBI:29105"/>
    </cofactor>
</comment>
<dbReference type="PIRSF" id="PIRSF016599">
    <property type="entry name" value="Xaa-His_dipept"/>
    <property type="match status" value="1"/>
</dbReference>
<dbReference type="Pfam" id="PF07687">
    <property type="entry name" value="M20_dimer"/>
    <property type="match status" value="1"/>
</dbReference>
<evidence type="ECO:0000256" key="13">
    <source>
        <dbReference type="ARBA" id="ARBA00071271"/>
    </source>
</evidence>
<evidence type="ECO:0000256" key="5">
    <source>
        <dbReference type="ARBA" id="ARBA00022801"/>
    </source>
</evidence>
<name>A0A1E3A578_9FIRM</name>
<evidence type="ECO:0000256" key="8">
    <source>
        <dbReference type="ARBA" id="ARBA00023285"/>
    </source>
</evidence>
<comment type="catalytic activity">
    <reaction evidence="9">
        <text>Hydrolysis of dipeptides, preferentially hydrophobic dipeptides including prolyl amino acids.</text>
        <dbReference type="EC" id="3.4.13.18"/>
    </reaction>
</comment>
<gene>
    <name evidence="19" type="primary">pepD</name>
    <name evidence="19" type="ORF">BEI61_04192</name>
</gene>
<dbReference type="SUPFAM" id="SSF53187">
    <property type="entry name" value="Zn-dependent exopeptidases"/>
    <property type="match status" value="1"/>
</dbReference>
<proteinExistence type="inferred from homology"/>
<evidence type="ECO:0000256" key="11">
    <source>
        <dbReference type="ARBA" id="ARBA00044252"/>
    </source>
</evidence>
<comment type="similarity">
    <text evidence="12">Belongs to the peptidase M20C family.</text>
</comment>
<dbReference type="FunFam" id="3.40.630.10:FF:000015">
    <property type="entry name" value="Aminoacyl-histidine dipeptidase PepD"/>
    <property type="match status" value="1"/>
</dbReference>
<dbReference type="Proteomes" id="UP000094067">
    <property type="component" value="Unassembled WGS sequence"/>
</dbReference>
<keyword evidence="6" id="KW-0862">Zinc</keyword>
<dbReference type="GO" id="GO:0005829">
    <property type="term" value="C:cytosol"/>
    <property type="evidence" value="ECO:0007669"/>
    <property type="project" value="TreeGrafter"/>
</dbReference>
<evidence type="ECO:0000256" key="2">
    <source>
        <dbReference type="ARBA" id="ARBA00001947"/>
    </source>
</evidence>
<dbReference type="PANTHER" id="PTHR43501">
    <property type="entry name" value="CYTOSOL NON-SPECIFIC DIPEPTIDASE"/>
    <property type="match status" value="1"/>
</dbReference>
<dbReference type="InterPro" id="IPR001160">
    <property type="entry name" value="Peptidase_M20C"/>
</dbReference>
<dbReference type="NCBIfam" id="TIGR01893">
    <property type="entry name" value="aa-his-dipept"/>
    <property type="match status" value="1"/>
</dbReference>
<reference evidence="19 20" key="1">
    <citation type="submission" date="2016-07" db="EMBL/GenBank/DDBJ databases">
        <title>Characterization of isolates of Eisenbergiella tayi derived from blood cultures, using whole genome sequencing.</title>
        <authorList>
            <person name="Burdz T."/>
            <person name="Wiebe D."/>
            <person name="Huynh C."/>
            <person name="Bernard K."/>
        </authorList>
    </citation>
    <scope>NUCLEOTIDE SEQUENCE [LARGE SCALE GENOMIC DNA]</scope>
    <source>
        <strain evidence="19 20">NML 110608</strain>
    </source>
</reference>
<protein>
    <recommendedName>
        <fullName evidence="13">Cytosol non-specific dipeptidase</fullName>
        <ecNumber evidence="10">3.4.13.18</ecNumber>
    </recommendedName>
    <alternativeName>
        <fullName evidence="16">Aminoacyl-histidine dipeptidase</fullName>
    </alternativeName>
    <alternativeName>
        <fullName evidence="15">Beta-alanyl-histidine dipeptidase</fullName>
    </alternativeName>
    <alternativeName>
        <fullName evidence="14">Carnosinase</fullName>
    </alternativeName>
    <alternativeName>
        <fullName evidence="11">Peptidase D</fullName>
    </alternativeName>
    <alternativeName>
        <fullName evidence="17">Xaa-His dipeptidase</fullName>
    </alternativeName>
</protein>
<dbReference type="PATRIC" id="fig|1432052.4.peg.4648"/>
<dbReference type="EC" id="3.4.13.18" evidence="10"/>
<feature type="domain" description="Peptidase M20 dimerisation" evidence="18">
    <location>
        <begin position="206"/>
        <end position="289"/>
    </location>
</feature>
<evidence type="ECO:0000256" key="9">
    <source>
        <dbReference type="ARBA" id="ARBA00036421"/>
    </source>
</evidence>
<dbReference type="FunFam" id="3.40.630.10:FF:000018">
    <property type="entry name" value="Aminoacyl-histidine dipeptidase PepD"/>
    <property type="match status" value="1"/>
</dbReference>
<keyword evidence="4" id="KW-0479">Metal-binding</keyword>
<comment type="caution">
    <text evidence="19">The sequence shown here is derived from an EMBL/GenBank/DDBJ whole genome shotgun (WGS) entry which is preliminary data.</text>
</comment>
<evidence type="ECO:0000313" key="20">
    <source>
        <dbReference type="Proteomes" id="UP000094067"/>
    </source>
</evidence>
<keyword evidence="19" id="KW-0224">Dipeptidase</keyword>
<dbReference type="Gene3D" id="3.40.630.10">
    <property type="entry name" value="Zn peptidases"/>
    <property type="match status" value="2"/>
</dbReference>
<evidence type="ECO:0000313" key="19">
    <source>
        <dbReference type="EMBL" id="ODM03396.1"/>
    </source>
</evidence>
<evidence type="ECO:0000256" key="17">
    <source>
        <dbReference type="ARBA" id="ARBA00078074"/>
    </source>
</evidence>
<evidence type="ECO:0000256" key="3">
    <source>
        <dbReference type="ARBA" id="ARBA00022670"/>
    </source>
</evidence>
<dbReference type="CDD" id="cd03890">
    <property type="entry name" value="M20_pepD"/>
    <property type="match status" value="1"/>
</dbReference>
<keyword evidence="5 19" id="KW-0378">Hydrolase</keyword>
<evidence type="ECO:0000256" key="12">
    <source>
        <dbReference type="ARBA" id="ARBA00061423"/>
    </source>
</evidence>
<evidence type="ECO:0000256" key="7">
    <source>
        <dbReference type="ARBA" id="ARBA00023049"/>
    </source>
</evidence>
<evidence type="ECO:0000256" key="14">
    <source>
        <dbReference type="ARBA" id="ARBA00075285"/>
    </source>
</evidence>
<keyword evidence="7" id="KW-0482">Metalloprotease</keyword>